<comment type="caution">
    <text evidence="1">The sequence shown here is derived from an EMBL/GenBank/DDBJ whole genome shotgun (WGS) entry which is preliminary data.</text>
</comment>
<keyword evidence="2" id="KW-1185">Reference proteome</keyword>
<reference evidence="1 2" key="1">
    <citation type="submission" date="2024-11" db="EMBL/GenBank/DDBJ databases">
        <title>Chromosome-level genome assembly of the freshwater bivalve Anodonta woodiana.</title>
        <authorList>
            <person name="Chen X."/>
        </authorList>
    </citation>
    <scope>NUCLEOTIDE SEQUENCE [LARGE SCALE GENOMIC DNA]</scope>
    <source>
        <strain evidence="1">MN2024</strain>
        <tissue evidence="1">Gills</tissue>
    </source>
</reference>
<evidence type="ECO:0000313" key="1">
    <source>
        <dbReference type="EMBL" id="KAL3870670.1"/>
    </source>
</evidence>
<proteinExistence type="predicted"/>
<sequence>MNCTSSTSEATSSTKQNTISLHDVLCHITGHNRSNQCYHCGGDSRQGAVHDPRMCRTIKSCANDEVCIVTTLDTAGIFSYEFGCGNLLQCQIHTITSLQAENINTGIDISQLFITGGVVGRKRQQPICDFCCGDSLCNDDQCDVVKTRIIKFANATRFNYSTLKLII</sequence>
<protein>
    <recommendedName>
        <fullName evidence="3">Sodefrin-like factor</fullName>
    </recommendedName>
</protein>
<evidence type="ECO:0000313" key="2">
    <source>
        <dbReference type="Proteomes" id="UP001634394"/>
    </source>
</evidence>
<dbReference type="AlphaFoldDB" id="A0ABD3WDM9"/>
<dbReference type="EMBL" id="JBJQND010000007">
    <property type="protein sequence ID" value="KAL3870670.1"/>
    <property type="molecule type" value="Genomic_DNA"/>
</dbReference>
<organism evidence="1 2">
    <name type="scientific">Sinanodonta woodiana</name>
    <name type="common">Chinese pond mussel</name>
    <name type="synonym">Anodonta woodiana</name>
    <dbReference type="NCBI Taxonomy" id="1069815"/>
    <lineage>
        <taxon>Eukaryota</taxon>
        <taxon>Metazoa</taxon>
        <taxon>Spiralia</taxon>
        <taxon>Lophotrochozoa</taxon>
        <taxon>Mollusca</taxon>
        <taxon>Bivalvia</taxon>
        <taxon>Autobranchia</taxon>
        <taxon>Heteroconchia</taxon>
        <taxon>Palaeoheterodonta</taxon>
        <taxon>Unionida</taxon>
        <taxon>Unionoidea</taxon>
        <taxon>Unionidae</taxon>
        <taxon>Unioninae</taxon>
        <taxon>Sinanodonta</taxon>
    </lineage>
</organism>
<evidence type="ECO:0008006" key="3">
    <source>
        <dbReference type="Google" id="ProtNLM"/>
    </source>
</evidence>
<name>A0ABD3WDM9_SINWO</name>
<gene>
    <name evidence="1" type="ORF">ACJMK2_038715</name>
</gene>
<dbReference type="Proteomes" id="UP001634394">
    <property type="component" value="Unassembled WGS sequence"/>
</dbReference>
<accession>A0ABD3WDM9</accession>